<evidence type="ECO:0000256" key="7">
    <source>
        <dbReference type="SAM" id="SignalP"/>
    </source>
</evidence>
<dbReference type="GO" id="GO:0005975">
    <property type="term" value="P:carbohydrate metabolic process"/>
    <property type="evidence" value="ECO:0007669"/>
    <property type="project" value="InterPro"/>
</dbReference>
<dbReference type="InterPro" id="IPR000322">
    <property type="entry name" value="Glyco_hydro_31_TIM"/>
</dbReference>
<evidence type="ECO:0000259" key="9">
    <source>
        <dbReference type="Pfam" id="PF21365"/>
    </source>
</evidence>
<evidence type="ECO:0000313" key="11">
    <source>
        <dbReference type="Proteomes" id="UP000327157"/>
    </source>
</evidence>
<feature type="chain" id="PRO_5024394209" evidence="7">
    <location>
        <begin position="29"/>
        <end position="558"/>
    </location>
</feature>
<dbReference type="EMBL" id="SMOL01000004">
    <property type="protein sequence ID" value="KAB2637116.1"/>
    <property type="molecule type" value="Genomic_DNA"/>
</dbReference>
<dbReference type="SUPFAM" id="SSF51011">
    <property type="entry name" value="Glycosyl hydrolase domain"/>
    <property type="match status" value="1"/>
</dbReference>
<dbReference type="OrthoDB" id="5839090at2759"/>
<dbReference type="InterPro" id="IPR048395">
    <property type="entry name" value="Glyco_hydro_31_C"/>
</dbReference>
<evidence type="ECO:0000256" key="1">
    <source>
        <dbReference type="ARBA" id="ARBA00007806"/>
    </source>
</evidence>
<evidence type="ECO:0000256" key="2">
    <source>
        <dbReference type="ARBA" id="ARBA00022729"/>
    </source>
</evidence>
<dbReference type="InterPro" id="IPR017853">
    <property type="entry name" value="GH"/>
</dbReference>
<dbReference type="Pfam" id="PF21365">
    <property type="entry name" value="Glyco_hydro_31_3rd"/>
    <property type="match status" value="1"/>
</dbReference>
<dbReference type="InterPro" id="IPR011013">
    <property type="entry name" value="Gal_mutarotase_sf_dom"/>
</dbReference>
<keyword evidence="2 7" id="KW-0732">Signal</keyword>
<feature type="domain" description="Glycosyl hydrolase family 31 C-terminal" evidence="9">
    <location>
        <begin position="409"/>
        <end position="498"/>
    </location>
</feature>
<dbReference type="Gene3D" id="3.20.20.80">
    <property type="entry name" value="Glycosidases"/>
    <property type="match status" value="2"/>
</dbReference>
<feature type="domain" description="Glycoside hydrolase family 31 TIM barrel" evidence="8">
    <location>
        <begin position="354"/>
        <end position="400"/>
    </location>
</feature>
<dbReference type="Pfam" id="PF01055">
    <property type="entry name" value="Glyco_hydro_31_2nd"/>
    <property type="match status" value="2"/>
</dbReference>
<evidence type="ECO:0000313" key="10">
    <source>
        <dbReference type="EMBL" id="KAB2637116.1"/>
    </source>
</evidence>
<keyword evidence="11" id="KW-1185">Reference proteome</keyword>
<evidence type="ECO:0000259" key="8">
    <source>
        <dbReference type="Pfam" id="PF01055"/>
    </source>
</evidence>
<feature type="signal peptide" evidence="7">
    <location>
        <begin position="1"/>
        <end position="28"/>
    </location>
</feature>
<dbReference type="SUPFAM" id="SSF51445">
    <property type="entry name" value="(Trans)glycosidases"/>
    <property type="match status" value="1"/>
</dbReference>
<gene>
    <name evidence="10" type="ORF">D8674_027650</name>
</gene>
<keyword evidence="4" id="KW-0325">Glycoprotein</keyword>
<dbReference type="Proteomes" id="UP000327157">
    <property type="component" value="Chromosome 5"/>
</dbReference>
<dbReference type="PANTHER" id="PTHR22762">
    <property type="entry name" value="ALPHA-GLUCOSIDASE"/>
    <property type="match status" value="1"/>
</dbReference>
<dbReference type="Gene3D" id="2.60.40.1180">
    <property type="entry name" value="Golgi alpha-mannosidase II"/>
    <property type="match status" value="2"/>
</dbReference>
<reference evidence="10 11" key="1">
    <citation type="submission" date="2019-09" db="EMBL/GenBank/DDBJ databases">
        <authorList>
            <person name="Ou C."/>
        </authorList>
    </citation>
    <scope>NUCLEOTIDE SEQUENCE [LARGE SCALE GENOMIC DNA]</scope>
    <source>
        <strain evidence="10">S2</strain>
        <tissue evidence="10">Leaf</tissue>
    </source>
</reference>
<accession>A0A5N5IAA4</accession>
<sequence>MKMKENRSNTPFLLCFFFVFSLFASSNGQQGNDGEAVGFGYAVQSVTNDTSGTSILASSTPRPLMDLTSQVSLSTPDSNHRRWDIPQDIIPCQTLNSTTPPPDSDLVFTLRNTTPFGFTVTRQSTNDVVFDTSPDPSNSSTFLVFKDQYIQLSSSLSQNRYSLFGLSKHTKSTFKLIPGTTFTFGGADIPSVQTDVNLYGSHPFHLDVRSSSPDGKPDGAGTSHGVLLLNSNGMDKRYDGDRITYKAIGGVVDLYFFAGPTPELVVQQYTELIGFHQSRYGYKNVSDLEGVVAGYANAINKMQNFVNTLHNNSQKYVLIVDPGISTNASYETLTRGKQADICIKRDGSYYQGKVGALYPFSRHHSDIHSSRQELYLWESVAASARKVLGLRYRLLPLFYTSMYEAHKNGTPIARPLFFSFPQDINNYEIRSQFLIGRGVLVSPVLKQGENSVGAYFTAGNWFDLFIYTNSVNVGSGQNVTLDVQPDHINVHFRKGNILALQGDALTTEAARKTAFELLVVVSSSEQSTGQVFLDDGEEAEMGGDGGNWTLLHKMEVYI</sequence>
<keyword evidence="5 6" id="KW-0326">Glycosidase</keyword>
<name>A0A5N5IAA4_9ROSA</name>
<dbReference type="PANTHER" id="PTHR22762:SF133">
    <property type="entry name" value="P-TYPE DOMAIN-CONTAINING PROTEIN"/>
    <property type="match status" value="1"/>
</dbReference>
<dbReference type="AlphaFoldDB" id="A0A5N5IAA4"/>
<evidence type="ECO:0000256" key="4">
    <source>
        <dbReference type="ARBA" id="ARBA00023180"/>
    </source>
</evidence>
<evidence type="ECO:0000256" key="3">
    <source>
        <dbReference type="ARBA" id="ARBA00022801"/>
    </source>
</evidence>
<dbReference type="GO" id="GO:0030246">
    <property type="term" value="F:carbohydrate binding"/>
    <property type="evidence" value="ECO:0007669"/>
    <property type="project" value="InterPro"/>
</dbReference>
<feature type="domain" description="Glycoside hydrolase family 31 TIM barrel" evidence="8">
    <location>
        <begin position="302"/>
        <end position="352"/>
    </location>
</feature>
<evidence type="ECO:0000256" key="6">
    <source>
        <dbReference type="RuleBase" id="RU361185"/>
    </source>
</evidence>
<reference evidence="10 11" key="3">
    <citation type="submission" date="2019-11" db="EMBL/GenBank/DDBJ databases">
        <title>A de novo genome assembly of a pear dwarfing rootstock.</title>
        <authorList>
            <person name="Wang F."/>
            <person name="Wang J."/>
            <person name="Li S."/>
            <person name="Zhang Y."/>
            <person name="Fang M."/>
            <person name="Ma L."/>
            <person name="Zhao Y."/>
            <person name="Jiang S."/>
        </authorList>
    </citation>
    <scope>NUCLEOTIDE SEQUENCE [LARGE SCALE GENOMIC DNA]</scope>
    <source>
        <strain evidence="10">S2</strain>
        <tissue evidence="10">Leaf</tissue>
    </source>
</reference>
<organism evidence="10 11">
    <name type="scientific">Pyrus ussuriensis x Pyrus communis</name>
    <dbReference type="NCBI Taxonomy" id="2448454"/>
    <lineage>
        <taxon>Eukaryota</taxon>
        <taxon>Viridiplantae</taxon>
        <taxon>Streptophyta</taxon>
        <taxon>Embryophyta</taxon>
        <taxon>Tracheophyta</taxon>
        <taxon>Spermatophyta</taxon>
        <taxon>Magnoliopsida</taxon>
        <taxon>eudicotyledons</taxon>
        <taxon>Gunneridae</taxon>
        <taxon>Pentapetalae</taxon>
        <taxon>rosids</taxon>
        <taxon>fabids</taxon>
        <taxon>Rosales</taxon>
        <taxon>Rosaceae</taxon>
        <taxon>Amygdaloideae</taxon>
        <taxon>Maleae</taxon>
        <taxon>Pyrus</taxon>
    </lineage>
</organism>
<dbReference type="InterPro" id="IPR013780">
    <property type="entry name" value="Glyco_hydro_b"/>
</dbReference>
<comment type="similarity">
    <text evidence="1 6">Belongs to the glycosyl hydrolase 31 family.</text>
</comment>
<dbReference type="CDD" id="cd14752">
    <property type="entry name" value="GH31_N"/>
    <property type="match status" value="1"/>
</dbReference>
<evidence type="ECO:0000256" key="5">
    <source>
        <dbReference type="ARBA" id="ARBA00023295"/>
    </source>
</evidence>
<dbReference type="Gene3D" id="2.60.40.1760">
    <property type="entry name" value="glycosyl hydrolase (family 31)"/>
    <property type="match status" value="1"/>
</dbReference>
<dbReference type="GO" id="GO:0004553">
    <property type="term" value="F:hydrolase activity, hydrolyzing O-glycosyl compounds"/>
    <property type="evidence" value="ECO:0007669"/>
    <property type="project" value="InterPro"/>
</dbReference>
<protein>
    <submittedName>
        <fullName evidence="10">Alpha-glucosidase-like</fullName>
    </submittedName>
</protein>
<comment type="caution">
    <text evidence="10">The sequence shown here is derived from an EMBL/GenBank/DDBJ whole genome shotgun (WGS) entry which is preliminary data.</text>
</comment>
<dbReference type="FunFam" id="2.60.40.1180:FF:000044">
    <property type="entry name" value="Alpha-glucosidase 1"/>
    <property type="match status" value="1"/>
</dbReference>
<proteinExistence type="inferred from homology"/>
<dbReference type="SUPFAM" id="SSF74650">
    <property type="entry name" value="Galactose mutarotase-like"/>
    <property type="match status" value="1"/>
</dbReference>
<keyword evidence="3 6" id="KW-0378">Hydrolase</keyword>
<reference evidence="11" key="2">
    <citation type="submission" date="2019-10" db="EMBL/GenBank/DDBJ databases">
        <title>A de novo genome assembly of a pear dwarfing rootstock.</title>
        <authorList>
            <person name="Wang F."/>
            <person name="Wang J."/>
            <person name="Li S."/>
            <person name="Zhang Y."/>
            <person name="Fang M."/>
            <person name="Ma L."/>
            <person name="Zhao Y."/>
            <person name="Jiang S."/>
        </authorList>
    </citation>
    <scope>NUCLEOTIDE SEQUENCE [LARGE SCALE GENOMIC DNA]</scope>
</reference>